<comment type="caution">
    <text evidence="2">The sequence shown here is derived from an EMBL/GenBank/DDBJ whole genome shotgun (WGS) entry which is preliminary data.</text>
</comment>
<name>A0ABP0MCK7_9DINO</name>
<sequence length="184" mass="20791">MKTLMTRHVSMLLASVAKQPDPVRGEESQARTSKEPIDPASRYVQALQQEELRERTLAAQMAEEEEAKKLEEAQRAQKSAQAGEGDLATAKFASAIDPEIIRPEHAKLNAHLLNRFIVVPEYRLLFCYMEKVGCQSFNLLFRNLRAARSRSSLSHSGIWWQNTPQKHGFDKAGLERLLMLGFVG</sequence>
<dbReference type="Proteomes" id="UP001642464">
    <property type="component" value="Unassembled WGS sequence"/>
</dbReference>
<feature type="compositionally biased region" description="Basic and acidic residues" evidence="1">
    <location>
        <begin position="66"/>
        <end position="75"/>
    </location>
</feature>
<feature type="compositionally biased region" description="Basic and acidic residues" evidence="1">
    <location>
        <begin position="21"/>
        <end position="37"/>
    </location>
</feature>
<feature type="region of interest" description="Disordered" evidence="1">
    <location>
        <begin position="62"/>
        <end position="84"/>
    </location>
</feature>
<dbReference type="EMBL" id="CAXAMM010020890">
    <property type="protein sequence ID" value="CAK9048908.1"/>
    <property type="molecule type" value="Genomic_DNA"/>
</dbReference>
<accession>A0ABP0MCK7</accession>
<protein>
    <submittedName>
        <fullName evidence="2">Uncharacterized protein</fullName>
    </submittedName>
</protein>
<proteinExistence type="predicted"/>
<keyword evidence="3" id="KW-1185">Reference proteome</keyword>
<organism evidence="2 3">
    <name type="scientific">Durusdinium trenchii</name>
    <dbReference type="NCBI Taxonomy" id="1381693"/>
    <lineage>
        <taxon>Eukaryota</taxon>
        <taxon>Sar</taxon>
        <taxon>Alveolata</taxon>
        <taxon>Dinophyceae</taxon>
        <taxon>Suessiales</taxon>
        <taxon>Symbiodiniaceae</taxon>
        <taxon>Durusdinium</taxon>
    </lineage>
</organism>
<reference evidence="2 3" key="1">
    <citation type="submission" date="2024-02" db="EMBL/GenBank/DDBJ databases">
        <authorList>
            <person name="Chen Y."/>
            <person name="Shah S."/>
            <person name="Dougan E. K."/>
            <person name="Thang M."/>
            <person name="Chan C."/>
        </authorList>
    </citation>
    <scope>NUCLEOTIDE SEQUENCE [LARGE SCALE GENOMIC DNA]</scope>
</reference>
<gene>
    <name evidence="2" type="ORF">SCF082_LOCUS27174</name>
</gene>
<evidence type="ECO:0000313" key="3">
    <source>
        <dbReference type="Proteomes" id="UP001642464"/>
    </source>
</evidence>
<evidence type="ECO:0000313" key="2">
    <source>
        <dbReference type="EMBL" id="CAK9048908.1"/>
    </source>
</evidence>
<feature type="region of interest" description="Disordered" evidence="1">
    <location>
        <begin position="15"/>
        <end position="41"/>
    </location>
</feature>
<evidence type="ECO:0000256" key="1">
    <source>
        <dbReference type="SAM" id="MobiDB-lite"/>
    </source>
</evidence>